<evidence type="ECO:0000256" key="6">
    <source>
        <dbReference type="ARBA" id="ARBA00023268"/>
    </source>
</evidence>
<dbReference type="Pfam" id="PF00912">
    <property type="entry name" value="Transgly"/>
    <property type="match status" value="1"/>
</dbReference>
<dbReference type="PANTHER" id="PTHR32282:SF33">
    <property type="entry name" value="PEPTIDOGLYCAN GLYCOSYLTRANSFERASE"/>
    <property type="match status" value="1"/>
</dbReference>
<name>A0A4Q2JVD6_9MICO</name>
<dbReference type="InterPro" id="IPR001460">
    <property type="entry name" value="PCN-bd_Tpept"/>
</dbReference>
<evidence type="ECO:0000259" key="10">
    <source>
        <dbReference type="PROSITE" id="PS51178"/>
    </source>
</evidence>
<dbReference type="InterPro" id="IPR036950">
    <property type="entry name" value="PBP_transglycosylase"/>
</dbReference>
<sequence length="873" mass="92056">MSAQKRTMSDVGAGILGFVGMSALAGVLVTAAVTPALAVTGMAANNSISLFENLPGYLEPADLAERSNIYATAPDGSPYLLASFFDDNREEVAWDAISQYVKDAAVAGEDPRFYEHGGVDIQGTVRGALKTVSGEDTQGGSSITQQYVKNVLINNNTAKATNQEEFEKAYDEATEVSVSRKLKEIRYAIALEKEYSKDDILKGYLNIAAFGGRVYGIESAAQYYFTKTAATLSLPEAASLIAIVNFPEALRLDQPEDEDNGAASVNDKGEPTPYAANKERRDYILDKMLEYQKITAEEHAAAIATPVTPVIHAPSTGCQSAGGSAFFCDYVTWVIKNQFDNPETTDVNEGTQMLQKGGLDIYTTLDLELQGEAEAAMRENVPFADPRFDVGSVAVSVEVGTGKILAMTQNKQYTQDPDVIAASAGDYSSINFSTDYAYGGSLGFQPGSTFKVFTLAEWLNEGHSLRETFNGSRRNFTSFPAACYGGWKGNYDPKNDDGTGANNAVDATKYSVNTAFIAMAQQLDLCKIRDTAQAFGVRRADGLDLGQQYQYAEDGTRSINPDAIFGPGAILGTEEVSPLSMVSAFAGVANNGATCSPVAIARIVNNKGEEQAVPQTACPQSVAPEVAHAMGYAMAQTFSGTASASNTGTGVPHIGKTGTTDNNEGTWMNGASTRVATAVWVGNVTGHANLRQLSFDSGAAATARHRMWKRIMTLADNKYGGAEFPEPDQSAFKQVLVDIPQVAGLSFDAAKQAIETAGFVAEDGGQQDSNLPAGTVSGTDPSGQAGKGTTIRIFTSNGSMTGVPNVVGMTGDQAEAALKQAGFKVQRQNENTADPTKVGVVISQNPAGGGFAKPGDQITISVGKLGGNAPGDD</sequence>
<dbReference type="GO" id="GO:0006508">
    <property type="term" value="P:proteolysis"/>
    <property type="evidence" value="ECO:0007669"/>
    <property type="project" value="UniProtKB-KW"/>
</dbReference>
<comment type="catalytic activity">
    <reaction evidence="8">
        <text>[GlcNAc-(1-&gt;4)-Mur2Ac(oyl-L-Ala-gamma-D-Glu-L-Lys-D-Ala-D-Ala)](n)-di-trans,octa-cis-undecaprenyl diphosphate + beta-D-GlcNAc-(1-&gt;4)-Mur2Ac(oyl-L-Ala-gamma-D-Glu-L-Lys-D-Ala-D-Ala)-di-trans,octa-cis-undecaprenyl diphosphate = [GlcNAc-(1-&gt;4)-Mur2Ac(oyl-L-Ala-gamma-D-Glu-L-Lys-D-Ala-D-Ala)](n+1)-di-trans,octa-cis-undecaprenyl diphosphate + di-trans,octa-cis-undecaprenyl diphosphate + H(+)</text>
        <dbReference type="Rhea" id="RHEA:23708"/>
        <dbReference type="Rhea" id="RHEA-COMP:9602"/>
        <dbReference type="Rhea" id="RHEA-COMP:9603"/>
        <dbReference type="ChEBI" id="CHEBI:15378"/>
        <dbReference type="ChEBI" id="CHEBI:58405"/>
        <dbReference type="ChEBI" id="CHEBI:60033"/>
        <dbReference type="ChEBI" id="CHEBI:78435"/>
        <dbReference type="EC" id="2.4.99.28"/>
    </reaction>
</comment>
<gene>
    <name evidence="11" type="ORF">ESP57_05035</name>
</gene>
<protein>
    <submittedName>
        <fullName evidence="11">PASTA domain-containing protein</fullName>
    </submittedName>
</protein>
<evidence type="ECO:0000256" key="5">
    <source>
        <dbReference type="ARBA" id="ARBA00022801"/>
    </source>
</evidence>
<dbReference type="InterPro" id="IPR023346">
    <property type="entry name" value="Lysozyme-like_dom_sf"/>
</dbReference>
<dbReference type="Gene3D" id="3.30.10.20">
    <property type="match status" value="2"/>
</dbReference>
<keyword evidence="5" id="KW-0378">Hydrolase</keyword>
<evidence type="ECO:0000256" key="8">
    <source>
        <dbReference type="ARBA" id="ARBA00049902"/>
    </source>
</evidence>
<evidence type="ECO:0000313" key="12">
    <source>
        <dbReference type="Proteomes" id="UP000292935"/>
    </source>
</evidence>
<feature type="compositionally biased region" description="Polar residues" evidence="9">
    <location>
        <begin position="766"/>
        <end position="782"/>
    </location>
</feature>
<dbReference type="GO" id="GO:0008955">
    <property type="term" value="F:peptidoglycan glycosyltransferase activity"/>
    <property type="evidence" value="ECO:0007669"/>
    <property type="project" value="UniProtKB-EC"/>
</dbReference>
<dbReference type="InterPro" id="IPR001264">
    <property type="entry name" value="Glyco_trans_51"/>
</dbReference>
<comment type="catalytic activity">
    <reaction evidence="7">
        <text>Preferential cleavage: (Ac)2-L-Lys-D-Ala-|-D-Ala. Also transpeptidation of peptidyl-alanyl moieties that are N-acyl substituents of D-alanine.</text>
        <dbReference type="EC" id="3.4.16.4"/>
    </reaction>
</comment>
<evidence type="ECO:0000313" key="11">
    <source>
        <dbReference type="EMBL" id="RXZ51146.1"/>
    </source>
</evidence>
<evidence type="ECO:0000256" key="9">
    <source>
        <dbReference type="SAM" id="MobiDB-lite"/>
    </source>
</evidence>
<dbReference type="InterPro" id="IPR005543">
    <property type="entry name" value="PASTA_dom"/>
</dbReference>
<dbReference type="PANTHER" id="PTHR32282">
    <property type="entry name" value="BINDING PROTEIN TRANSPEPTIDASE, PUTATIVE-RELATED"/>
    <property type="match status" value="1"/>
</dbReference>
<accession>A0A4Q2JVD6</accession>
<dbReference type="Gene3D" id="1.10.3810.10">
    <property type="entry name" value="Biosynthetic peptidoglycan transglycosylase-like"/>
    <property type="match status" value="1"/>
</dbReference>
<evidence type="ECO:0000256" key="7">
    <source>
        <dbReference type="ARBA" id="ARBA00034000"/>
    </source>
</evidence>
<evidence type="ECO:0000256" key="1">
    <source>
        <dbReference type="ARBA" id="ARBA00022645"/>
    </source>
</evidence>
<dbReference type="Pfam" id="PF00905">
    <property type="entry name" value="Transpeptidase"/>
    <property type="match status" value="1"/>
</dbReference>
<dbReference type="GO" id="GO:0009252">
    <property type="term" value="P:peptidoglycan biosynthetic process"/>
    <property type="evidence" value="ECO:0007669"/>
    <property type="project" value="TreeGrafter"/>
</dbReference>
<dbReference type="InterPro" id="IPR050396">
    <property type="entry name" value="Glycosyltr_51/Transpeptidase"/>
</dbReference>
<dbReference type="GO" id="GO:0030288">
    <property type="term" value="C:outer membrane-bounded periplasmic space"/>
    <property type="evidence" value="ECO:0007669"/>
    <property type="project" value="TreeGrafter"/>
</dbReference>
<dbReference type="Pfam" id="PF03793">
    <property type="entry name" value="PASTA"/>
    <property type="match status" value="2"/>
</dbReference>
<dbReference type="EMBL" id="SDPO01000001">
    <property type="protein sequence ID" value="RXZ51146.1"/>
    <property type="molecule type" value="Genomic_DNA"/>
</dbReference>
<dbReference type="OrthoDB" id="9766909at2"/>
<keyword evidence="1" id="KW-0121">Carboxypeptidase</keyword>
<keyword evidence="6" id="KW-0511">Multifunctional enzyme</keyword>
<dbReference type="SUPFAM" id="SSF56601">
    <property type="entry name" value="beta-lactamase/transpeptidase-like"/>
    <property type="match status" value="1"/>
</dbReference>
<dbReference type="CDD" id="cd06577">
    <property type="entry name" value="PASTA_pknB"/>
    <property type="match status" value="2"/>
</dbReference>
<evidence type="ECO:0000256" key="3">
    <source>
        <dbReference type="ARBA" id="ARBA00022676"/>
    </source>
</evidence>
<feature type="domain" description="PASTA" evidence="10">
    <location>
        <begin position="797"/>
        <end position="864"/>
    </location>
</feature>
<dbReference type="Gene3D" id="3.40.710.10">
    <property type="entry name" value="DD-peptidase/beta-lactamase superfamily"/>
    <property type="match status" value="1"/>
</dbReference>
<feature type="region of interest" description="Disordered" evidence="9">
    <location>
        <begin position="254"/>
        <end position="274"/>
    </location>
</feature>
<keyword evidence="2" id="KW-0645">Protease</keyword>
<keyword evidence="3" id="KW-0328">Glycosyltransferase</keyword>
<dbReference type="GO" id="GO:0008658">
    <property type="term" value="F:penicillin binding"/>
    <property type="evidence" value="ECO:0007669"/>
    <property type="project" value="InterPro"/>
</dbReference>
<comment type="caution">
    <text evidence="11">The sequence shown here is derived from an EMBL/GenBank/DDBJ whole genome shotgun (WGS) entry which is preliminary data.</text>
</comment>
<feature type="domain" description="PASTA" evidence="10">
    <location>
        <begin position="733"/>
        <end position="795"/>
    </location>
</feature>
<organism evidence="11 12">
    <name type="scientific">Agromyces fucosus</name>
    <dbReference type="NCBI Taxonomy" id="41985"/>
    <lineage>
        <taxon>Bacteria</taxon>
        <taxon>Bacillati</taxon>
        <taxon>Actinomycetota</taxon>
        <taxon>Actinomycetes</taxon>
        <taxon>Micrococcales</taxon>
        <taxon>Microbacteriaceae</taxon>
        <taxon>Agromyces</taxon>
    </lineage>
</organism>
<dbReference type="PROSITE" id="PS51178">
    <property type="entry name" value="PASTA"/>
    <property type="match status" value="2"/>
</dbReference>
<dbReference type="InterPro" id="IPR012338">
    <property type="entry name" value="Beta-lactam/transpept-like"/>
</dbReference>
<dbReference type="SMART" id="SM00740">
    <property type="entry name" value="PASTA"/>
    <property type="match status" value="2"/>
</dbReference>
<evidence type="ECO:0000256" key="2">
    <source>
        <dbReference type="ARBA" id="ARBA00022670"/>
    </source>
</evidence>
<keyword evidence="12" id="KW-1185">Reference proteome</keyword>
<feature type="region of interest" description="Disordered" evidence="9">
    <location>
        <begin position="763"/>
        <end position="786"/>
    </location>
</feature>
<dbReference type="SUPFAM" id="SSF53955">
    <property type="entry name" value="Lysozyme-like"/>
    <property type="match status" value="1"/>
</dbReference>
<evidence type="ECO:0000256" key="4">
    <source>
        <dbReference type="ARBA" id="ARBA00022679"/>
    </source>
</evidence>
<reference evidence="11 12" key="1">
    <citation type="submission" date="2019-01" db="EMBL/GenBank/DDBJ databases">
        <authorList>
            <person name="Li J."/>
        </authorList>
    </citation>
    <scope>NUCLEOTIDE SEQUENCE [LARGE SCALE GENOMIC DNA]</scope>
    <source>
        <strain evidence="11 12">CCUG 35506</strain>
    </source>
</reference>
<dbReference type="Proteomes" id="UP000292935">
    <property type="component" value="Unassembled WGS sequence"/>
</dbReference>
<dbReference type="GO" id="GO:0009002">
    <property type="term" value="F:serine-type D-Ala-D-Ala carboxypeptidase activity"/>
    <property type="evidence" value="ECO:0007669"/>
    <property type="project" value="UniProtKB-EC"/>
</dbReference>
<keyword evidence="4" id="KW-0808">Transferase</keyword>
<proteinExistence type="predicted"/>
<dbReference type="AlphaFoldDB" id="A0A4Q2JVD6"/>